<keyword evidence="9" id="KW-1185">Reference proteome</keyword>
<dbReference type="GO" id="GO:0003984">
    <property type="term" value="F:acetolactate synthase activity"/>
    <property type="evidence" value="ECO:0007669"/>
    <property type="project" value="TreeGrafter"/>
</dbReference>
<feature type="domain" description="Thiamine pyrophosphate enzyme central" evidence="5">
    <location>
        <begin position="195"/>
        <end position="325"/>
    </location>
</feature>
<dbReference type="RefSeq" id="WP_160862933.1">
    <property type="nucleotide sequence ID" value="NZ_WUMK01000031.1"/>
</dbReference>
<dbReference type="AlphaFoldDB" id="A0A6N8SQH6"/>
<comment type="cofactor">
    <cofactor evidence="1">
        <name>thiamine diphosphate</name>
        <dbReference type="ChEBI" id="CHEBI:58937"/>
    </cofactor>
</comment>
<dbReference type="OrthoDB" id="4494979at2"/>
<dbReference type="CDD" id="cd07035">
    <property type="entry name" value="TPP_PYR_POX_like"/>
    <property type="match status" value="1"/>
</dbReference>
<feature type="non-terminal residue" evidence="8">
    <location>
        <position position="517"/>
    </location>
</feature>
<reference evidence="8 9" key="1">
    <citation type="submission" date="2019-12" db="EMBL/GenBank/DDBJ databases">
        <title>Shinella kummerowiae sp. nov., a symbiotic bacterium isolated from root nodules of the herbal legume Kummerowia stipulacea.</title>
        <authorList>
            <person name="Gao J."/>
        </authorList>
    </citation>
    <scope>NUCLEOTIDE SEQUENCE [LARGE SCALE GENOMIC DNA]</scope>
    <source>
        <strain evidence="8 9">CCBAU 25048</strain>
    </source>
</reference>
<dbReference type="GO" id="GO:0050660">
    <property type="term" value="F:flavin adenine dinucleotide binding"/>
    <property type="evidence" value="ECO:0007669"/>
    <property type="project" value="TreeGrafter"/>
</dbReference>
<dbReference type="FunFam" id="3.40.50.970:FF:000007">
    <property type="entry name" value="Acetolactate synthase"/>
    <property type="match status" value="1"/>
</dbReference>
<evidence type="ECO:0000259" key="7">
    <source>
        <dbReference type="Pfam" id="PF02776"/>
    </source>
</evidence>
<proteinExistence type="inferred from homology"/>
<dbReference type="Gene3D" id="3.40.50.970">
    <property type="match status" value="2"/>
</dbReference>
<dbReference type="EMBL" id="WUMK01000031">
    <property type="protein sequence ID" value="MXN49466.1"/>
    <property type="molecule type" value="Genomic_DNA"/>
</dbReference>
<evidence type="ECO:0000313" key="8">
    <source>
        <dbReference type="EMBL" id="MXN49466.1"/>
    </source>
</evidence>
<dbReference type="PANTHER" id="PTHR18968:SF13">
    <property type="entry name" value="ACETOLACTATE SYNTHASE CATALYTIC SUBUNIT, MITOCHONDRIAL"/>
    <property type="match status" value="1"/>
</dbReference>
<dbReference type="SUPFAM" id="SSF52467">
    <property type="entry name" value="DHS-like NAD/FAD-binding domain"/>
    <property type="match status" value="1"/>
</dbReference>
<dbReference type="InterPro" id="IPR045229">
    <property type="entry name" value="TPP_enz"/>
</dbReference>
<evidence type="ECO:0000259" key="6">
    <source>
        <dbReference type="Pfam" id="PF02775"/>
    </source>
</evidence>
<dbReference type="InterPro" id="IPR012001">
    <property type="entry name" value="Thiamin_PyroP_enz_TPP-bd_dom"/>
</dbReference>
<dbReference type="InterPro" id="IPR029061">
    <property type="entry name" value="THDP-binding"/>
</dbReference>
<keyword evidence="3 4" id="KW-0786">Thiamine pyrophosphate</keyword>
<dbReference type="Proteomes" id="UP000435802">
    <property type="component" value="Unassembled WGS sequence"/>
</dbReference>
<name>A0A6N8SQH6_9HYPH</name>
<protein>
    <submittedName>
        <fullName evidence="8">5-guanidino-2-oxopentanoate decarboxylase</fullName>
        <ecNumber evidence="8">4.1.1.75</ecNumber>
    </submittedName>
</protein>
<dbReference type="Pfam" id="PF00205">
    <property type="entry name" value="TPP_enzyme_M"/>
    <property type="match status" value="1"/>
</dbReference>
<evidence type="ECO:0000256" key="3">
    <source>
        <dbReference type="ARBA" id="ARBA00023052"/>
    </source>
</evidence>
<dbReference type="Pfam" id="PF02775">
    <property type="entry name" value="TPP_enzyme_C"/>
    <property type="match status" value="1"/>
</dbReference>
<dbReference type="GO" id="GO:0000287">
    <property type="term" value="F:magnesium ion binding"/>
    <property type="evidence" value="ECO:0007669"/>
    <property type="project" value="InterPro"/>
</dbReference>
<keyword evidence="8" id="KW-0456">Lyase</keyword>
<comment type="caution">
    <text evidence="8">The sequence shown here is derived from an EMBL/GenBank/DDBJ whole genome shotgun (WGS) entry which is preliminary data.</text>
</comment>
<comment type="similarity">
    <text evidence="2 4">Belongs to the TPP enzyme family.</text>
</comment>
<evidence type="ECO:0000256" key="1">
    <source>
        <dbReference type="ARBA" id="ARBA00001964"/>
    </source>
</evidence>
<dbReference type="InterPro" id="IPR012000">
    <property type="entry name" value="Thiamin_PyroP_enz_cen_dom"/>
</dbReference>
<dbReference type="CDD" id="cd00568">
    <property type="entry name" value="TPP_enzymes"/>
    <property type="match status" value="1"/>
</dbReference>
<dbReference type="PROSITE" id="PS00187">
    <property type="entry name" value="TPP_ENZYMES"/>
    <property type="match status" value="1"/>
</dbReference>
<dbReference type="GO" id="GO:0030976">
    <property type="term" value="F:thiamine pyrophosphate binding"/>
    <property type="evidence" value="ECO:0007669"/>
    <property type="project" value="InterPro"/>
</dbReference>
<evidence type="ECO:0000256" key="2">
    <source>
        <dbReference type="ARBA" id="ARBA00007812"/>
    </source>
</evidence>
<dbReference type="GO" id="GO:0009097">
    <property type="term" value="P:isoleucine biosynthetic process"/>
    <property type="evidence" value="ECO:0007669"/>
    <property type="project" value="TreeGrafter"/>
</dbReference>
<dbReference type="GO" id="GO:0005948">
    <property type="term" value="C:acetolactate synthase complex"/>
    <property type="evidence" value="ECO:0007669"/>
    <property type="project" value="TreeGrafter"/>
</dbReference>
<gene>
    <name evidence="8" type="ORF">GR138_30225</name>
</gene>
<dbReference type="GO" id="GO:0047435">
    <property type="term" value="F:5-guanidino-2-oxopentanoate decarboxylase activity"/>
    <property type="evidence" value="ECO:0007669"/>
    <property type="project" value="UniProtKB-EC"/>
</dbReference>
<organism evidence="8 9">
    <name type="scientific">Shinella kummerowiae</name>
    <dbReference type="NCBI Taxonomy" id="417745"/>
    <lineage>
        <taxon>Bacteria</taxon>
        <taxon>Pseudomonadati</taxon>
        <taxon>Pseudomonadota</taxon>
        <taxon>Alphaproteobacteria</taxon>
        <taxon>Hyphomicrobiales</taxon>
        <taxon>Rhizobiaceae</taxon>
        <taxon>Shinella</taxon>
    </lineage>
</organism>
<feature type="domain" description="Thiamine pyrophosphate enzyme N-terminal TPP-binding" evidence="7">
    <location>
        <begin position="7"/>
        <end position="117"/>
    </location>
</feature>
<evidence type="ECO:0000313" key="9">
    <source>
        <dbReference type="Proteomes" id="UP000435802"/>
    </source>
</evidence>
<dbReference type="InterPro" id="IPR000399">
    <property type="entry name" value="TPP-bd_CS"/>
</dbReference>
<dbReference type="PANTHER" id="PTHR18968">
    <property type="entry name" value="THIAMINE PYROPHOSPHATE ENZYMES"/>
    <property type="match status" value="1"/>
</dbReference>
<sequence length="517" mass="54006">MADTRLTTGEYLVRLLESYGVELIFGIPGVHTVELYRGLPATRIRHVTPRHEQGAGFMADGYARVTGKPGVCFIVTGPGMTNIATAMGQAYADSVPMLVISAVNARSELAMGQGRLHELPSQRNLVAGVAAFSHTLLDPAQLPEVMARAFTVFNSARPRPVHIEIPLDIIVAEAAHLSAEAWPLPGRAAADPASIARAAAILKTAKRPLIIAGGGAADAAAEIAAIAEKLDAPVFMTINGRGILKPGDPKIMTGNLAMPPLLEELAASDAILAIGTEFGETEMYPEPKPLAFGGPLIRIDIDPAQIVSGLRADVPIAADAKLAAASLNAALGEARQTGDGAARAKSVREKVEAGLWPACRTHGRLMEVITRALPNATVAGDQTEPVYAVNQIYEAPQVRSFFNSSTGYGTLGYGLPAAFGAKLGAPDRPSVCLIGDGGLQFSVQELASAVEAGIATAVVIWNNTSYGEIKAFMAERDIPQIGVDIFTPDFVGLATALGCKASRPASIAELETELKAS</sequence>
<dbReference type="NCBIfam" id="NF005712">
    <property type="entry name" value="PRK07524.1"/>
    <property type="match status" value="1"/>
</dbReference>
<dbReference type="InterPro" id="IPR029035">
    <property type="entry name" value="DHS-like_NAD/FAD-binding_dom"/>
</dbReference>
<dbReference type="Pfam" id="PF02776">
    <property type="entry name" value="TPP_enzyme_N"/>
    <property type="match status" value="1"/>
</dbReference>
<dbReference type="Gene3D" id="3.40.50.1220">
    <property type="entry name" value="TPP-binding domain"/>
    <property type="match status" value="1"/>
</dbReference>
<evidence type="ECO:0000259" key="5">
    <source>
        <dbReference type="Pfam" id="PF00205"/>
    </source>
</evidence>
<dbReference type="SUPFAM" id="SSF52518">
    <property type="entry name" value="Thiamin diphosphate-binding fold (THDP-binding)"/>
    <property type="match status" value="2"/>
</dbReference>
<dbReference type="GO" id="GO:0009099">
    <property type="term" value="P:L-valine biosynthetic process"/>
    <property type="evidence" value="ECO:0007669"/>
    <property type="project" value="TreeGrafter"/>
</dbReference>
<dbReference type="EC" id="4.1.1.75" evidence="8"/>
<feature type="domain" description="Thiamine pyrophosphate enzyme TPP-binding" evidence="6">
    <location>
        <begin position="388"/>
        <end position="515"/>
    </location>
</feature>
<evidence type="ECO:0000256" key="4">
    <source>
        <dbReference type="RuleBase" id="RU362132"/>
    </source>
</evidence>
<accession>A0A6N8SQH6</accession>
<dbReference type="InterPro" id="IPR011766">
    <property type="entry name" value="TPP_enzyme_TPP-bd"/>
</dbReference>